<gene>
    <name evidence="1" type="ORF">M2280_004496</name>
</gene>
<dbReference type="Proteomes" id="UP001160334">
    <property type="component" value="Unassembled WGS sequence"/>
</dbReference>
<keyword evidence="2" id="KW-1185">Reference proteome</keyword>
<comment type="caution">
    <text evidence="1">The sequence shown here is derived from an EMBL/GenBank/DDBJ whole genome shotgun (WGS) entry which is preliminary data.</text>
</comment>
<reference evidence="1 2" key="1">
    <citation type="submission" date="2023-04" db="EMBL/GenBank/DDBJ databases">
        <title>Forest soil microbial communities from Buena Vista Peninsula, Colon Province, Panama.</title>
        <authorList>
            <person name="Bouskill N."/>
        </authorList>
    </citation>
    <scope>NUCLEOTIDE SEQUENCE [LARGE SCALE GENOMIC DNA]</scope>
    <source>
        <strain evidence="1 2">CFH S0262</strain>
    </source>
</reference>
<sequence length="40" mass="4286">MPGTCTRIFPLSGVSYFLQGRKGSLGEGSHPVPTLAHETR</sequence>
<proteinExistence type="predicted"/>
<accession>A0ABT6MG34</accession>
<organism evidence="1 2">
    <name type="scientific">Prescottella agglutinans</name>
    <dbReference type="NCBI Taxonomy" id="1644129"/>
    <lineage>
        <taxon>Bacteria</taxon>
        <taxon>Bacillati</taxon>
        <taxon>Actinomycetota</taxon>
        <taxon>Actinomycetes</taxon>
        <taxon>Mycobacteriales</taxon>
        <taxon>Nocardiaceae</taxon>
        <taxon>Prescottella</taxon>
    </lineage>
</organism>
<evidence type="ECO:0000313" key="1">
    <source>
        <dbReference type="EMBL" id="MDH6283253.1"/>
    </source>
</evidence>
<protein>
    <submittedName>
        <fullName evidence="1">Uncharacterized protein</fullName>
    </submittedName>
</protein>
<dbReference type="EMBL" id="JARXVC010000013">
    <property type="protein sequence ID" value="MDH6283253.1"/>
    <property type="molecule type" value="Genomic_DNA"/>
</dbReference>
<evidence type="ECO:0000313" key="2">
    <source>
        <dbReference type="Proteomes" id="UP001160334"/>
    </source>
</evidence>
<name>A0ABT6MG34_9NOCA</name>